<dbReference type="Gene3D" id="1.25.40.10">
    <property type="entry name" value="Tetratricopeptide repeat domain"/>
    <property type="match status" value="1"/>
</dbReference>
<dbReference type="RefSeq" id="WP_130491160.1">
    <property type="nucleotide sequence ID" value="NZ_SGXD01000001.1"/>
</dbReference>
<dbReference type="SMART" id="SM00028">
    <property type="entry name" value="TPR"/>
    <property type="match status" value="5"/>
</dbReference>
<dbReference type="Proteomes" id="UP000293638">
    <property type="component" value="Unassembled WGS sequence"/>
</dbReference>
<keyword evidence="1" id="KW-0175">Coiled coil</keyword>
<dbReference type="Pfam" id="PF12770">
    <property type="entry name" value="CHAT"/>
    <property type="match status" value="1"/>
</dbReference>
<dbReference type="OrthoDB" id="9761935at2"/>
<dbReference type="EMBL" id="SGXD01000001">
    <property type="protein sequence ID" value="RZS91046.1"/>
    <property type="molecule type" value="Genomic_DNA"/>
</dbReference>
<sequence length="896" mass="93380">MDGTLLPQAEELLARLDRDPQGAGRAARELVARSRRAGELAASSVAGRAAGVAAMQTGELTEAGSLLEGARLDGTRAGRPDLAAKAQMSLAFVLARRGDATGSLSLVEQALAALTGHDRSQALAQRGGIHHQFDVLDRALEDYAAALPVLRLHEDWVWVQRVLCNRGLLHVYRGDLHAAELDLVSAVAICREHGLDLQLAFALENLAFLHARAGDVPQALRRLEEAEDAHVALGADASTVLLDRAELLLAVGVAEEARHVAERAVAGLARSRWSGSRAQAQLLLAEACLRSGDLPAAQRAAAGAAAAFRRQQRPEWEAVAQQLQLRCRLAAGGRVSAYVLGGIADRLDGAGWRVPALDTRLLAARVALEKGDAKHARALLRAPGGVRRTGPVDLRARAWHVEALLRLADGRPAAALAALRAGVALVEEHQATMGAADLRSSVSSHRAELVDLGLALCLDAGRAREVLRWAERGRATALLTRPLRPPADDVLAARLVELRAAVAELEEAREAGTDLAALQRRQAALEREVRDRARLVPGSAVAVQHPSVSDLASALGERALVEYVESRGELHAVTVVGGRARLTALGPVQPVLDLLAHVPLALQRLTRRSASERANDAARALLADVGARLDALLVAPLAGQVGDRPLVVVPSAALHCLPWALLPSCLGRPLTVSPSAALWFRAALRPPRTGGVTVVAGPGLPGAEDEARQVAALHPGARLLTGAEASVASVSEALLSSGTLHVAAHGTFRGDNALFSHLRLADGPLTVYDLEALHSAPGLVVLAACDAARAWVCLGDEVLGLAAAFLGMGTGTLIAALVPVVDSAVAPLMVALHQLLRAGVSPANALATVQRDALARGDAAEIAAALGLVCLGADVAALPAQRVSPEAGAPALQRIS</sequence>
<evidence type="ECO:0000313" key="4">
    <source>
        <dbReference type="Proteomes" id="UP000293638"/>
    </source>
</evidence>
<dbReference type="InterPro" id="IPR019734">
    <property type="entry name" value="TPR_rpt"/>
</dbReference>
<comment type="caution">
    <text evidence="3">The sequence shown here is derived from an EMBL/GenBank/DDBJ whole genome shotgun (WGS) entry which is preliminary data.</text>
</comment>
<keyword evidence="4" id="KW-1185">Reference proteome</keyword>
<dbReference type="InterPro" id="IPR011990">
    <property type="entry name" value="TPR-like_helical_dom_sf"/>
</dbReference>
<evidence type="ECO:0000259" key="2">
    <source>
        <dbReference type="Pfam" id="PF12770"/>
    </source>
</evidence>
<name>A0A4Q7NUY8_9ACTN</name>
<reference evidence="3 4" key="1">
    <citation type="submission" date="2019-02" db="EMBL/GenBank/DDBJ databases">
        <title>Genomic Encyclopedia of Type Strains, Phase IV (KMG-IV): sequencing the most valuable type-strain genomes for metagenomic binning, comparative biology and taxonomic classification.</title>
        <authorList>
            <person name="Goeker M."/>
        </authorList>
    </citation>
    <scope>NUCLEOTIDE SEQUENCE [LARGE SCALE GENOMIC DNA]</scope>
    <source>
        <strain evidence="3 4">DSM 45622</strain>
    </source>
</reference>
<accession>A0A4Q7NUY8</accession>
<dbReference type="SUPFAM" id="SSF48452">
    <property type="entry name" value="TPR-like"/>
    <property type="match status" value="1"/>
</dbReference>
<feature type="coiled-coil region" evidence="1">
    <location>
        <begin position="495"/>
        <end position="528"/>
    </location>
</feature>
<gene>
    <name evidence="3" type="ORF">EV189_0278</name>
</gene>
<dbReference type="AlphaFoldDB" id="A0A4Q7NUY8"/>
<feature type="domain" description="CHAT" evidence="2">
    <location>
        <begin position="625"/>
        <end position="854"/>
    </location>
</feature>
<protein>
    <submittedName>
        <fullName evidence="3">CHAT domain-containing protein</fullName>
    </submittedName>
</protein>
<dbReference type="InterPro" id="IPR024983">
    <property type="entry name" value="CHAT_dom"/>
</dbReference>
<evidence type="ECO:0000256" key="1">
    <source>
        <dbReference type="SAM" id="Coils"/>
    </source>
</evidence>
<organism evidence="3 4">
    <name type="scientific">Motilibacter rhizosphaerae</name>
    <dbReference type="NCBI Taxonomy" id="598652"/>
    <lineage>
        <taxon>Bacteria</taxon>
        <taxon>Bacillati</taxon>
        <taxon>Actinomycetota</taxon>
        <taxon>Actinomycetes</taxon>
        <taxon>Motilibacterales</taxon>
        <taxon>Motilibacteraceae</taxon>
        <taxon>Motilibacter</taxon>
    </lineage>
</organism>
<proteinExistence type="predicted"/>
<evidence type="ECO:0000313" key="3">
    <source>
        <dbReference type="EMBL" id="RZS91046.1"/>
    </source>
</evidence>